<reference evidence="7 8" key="1">
    <citation type="journal article" date="2014" name="Int. J. Syst. Evol. Microbiol.">
        <title>Sneathiella chungangensis sp. nov., isolated from a marine sand, and emended description of the genus Sneathiella.</title>
        <authorList>
            <person name="Siamphan C."/>
            <person name="Kim H."/>
            <person name="Lee J.S."/>
            <person name="Kim W."/>
        </authorList>
    </citation>
    <scope>NUCLEOTIDE SEQUENCE [LARGE SCALE GENOMIC DNA]</scope>
    <source>
        <strain evidence="7 8">KCTC 32476</strain>
    </source>
</reference>
<comment type="similarity">
    <text evidence="1">Belongs to the peptidase M17 family.</text>
</comment>
<dbReference type="CDD" id="cd00433">
    <property type="entry name" value="Peptidase_M17"/>
    <property type="match status" value="1"/>
</dbReference>
<keyword evidence="8" id="KW-1185">Reference proteome</keyword>
<gene>
    <name evidence="7" type="ORF">GQF03_15010</name>
</gene>
<dbReference type="InterPro" id="IPR043472">
    <property type="entry name" value="Macro_dom-like"/>
</dbReference>
<accession>A0A845MK16</accession>
<comment type="caution">
    <text evidence="7">The sequence shown here is derived from an EMBL/GenBank/DDBJ whole genome shotgun (WGS) entry which is preliminary data.</text>
</comment>
<dbReference type="PRINTS" id="PR00481">
    <property type="entry name" value="LAMNOPPTDASE"/>
</dbReference>
<name>A0A845MK16_9PROT</name>
<dbReference type="AlphaFoldDB" id="A0A845MK16"/>
<keyword evidence="5" id="KW-0464">Manganese</keyword>
<dbReference type="PANTHER" id="PTHR11963">
    <property type="entry name" value="LEUCINE AMINOPEPTIDASE-RELATED"/>
    <property type="match status" value="1"/>
</dbReference>
<proteinExistence type="inferred from homology"/>
<dbReference type="PANTHER" id="PTHR11963:SF20">
    <property type="entry name" value="PEPTIDASE B"/>
    <property type="match status" value="1"/>
</dbReference>
<dbReference type="InterPro" id="IPR011356">
    <property type="entry name" value="Leucine_aapep/pepB"/>
</dbReference>
<dbReference type="Pfam" id="PF00883">
    <property type="entry name" value="Peptidase_M17"/>
    <property type="match status" value="1"/>
</dbReference>
<dbReference type="Gene3D" id="3.40.220.10">
    <property type="entry name" value="Leucine Aminopeptidase, subunit E, domain 1"/>
    <property type="match status" value="1"/>
</dbReference>
<keyword evidence="2 7" id="KW-0031">Aminopeptidase</keyword>
<dbReference type="InterPro" id="IPR000819">
    <property type="entry name" value="Peptidase_M17_C"/>
</dbReference>
<dbReference type="EMBL" id="WTVA01000015">
    <property type="protein sequence ID" value="MZR23646.1"/>
    <property type="molecule type" value="Genomic_DNA"/>
</dbReference>
<keyword evidence="4" id="KW-0378">Hydrolase</keyword>
<dbReference type="PROSITE" id="PS00631">
    <property type="entry name" value="CYTOSOL_AP"/>
    <property type="match status" value="1"/>
</dbReference>
<keyword evidence="3" id="KW-0645">Protease</keyword>
<organism evidence="7 8">
    <name type="scientific">Sneathiella chungangensis</name>
    <dbReference type="NCBI Taxonomy" id="1418234"/>
    <lineage>
        <taxon>Bacteria</taxon>
        <taxon>Pseudomonadati</taxon>
        <taxon>Pseudomonadota</taxon>
        <taxon>Alphaproteobacteria</taxon>
        <taxon>Sneathiellales</taxon>
        <taxon>Sneathiellaceae</taxon>
        <taxon>Sneathiella</taxon>
    </lineage>
</organism>
<evidence type="ECO:0000256" key="4">
    <source>
        <dbReference type="ARBA" id="ARBA00022801"/>
    </source>
</evidence>
<evidence type="ECO:0000256" key="3">
    <source>
        <dbReference type="ARBA" id="ARBA00022670"/>
    </source>
</evidence>
<dbReference type="GO" id="GO:0070006">
    <property type="term" value="F:metalloaminopeptidase activity"/>
    <property type="evidence" value="ECO:0007669"/>
    <property type="project" value="InterPro"/>
</dbReference>
<dbReference type="GO" id="GO:0005737">
    <property type="term" value="C:cytoplasm"/>
    <property type="evidence" value="ECO:0007669"/>
    <property type="project" value="InterPro"/>
</dbReference>
<dbReference type="GO" id="GO:0030145">
    <property type="term" value="F:manganese ion binding"/>
    <property type="evidence" value="ECO:0007669"/>
    <property type="project" value="InterPro"/>
</dbReference>
<dbReference type="Gene3D" id="3.40.630.10">
    <property type="entry name" value="Zn peptidases"/>
    <property type="match status" value="1"/>
</dbReference>
<evidence type="ECO:0000256" key="1">
    <source>
        <dbReference type="ARBA" id="ARBA00009528"/>
    </source>
</evidence>
<evidence type="ECO:0000313" key="8">
    <source>
        <dbReference type="Proteomes" id="UP000445696"/>
    </source>
</evidence>
<dbReference type="OrthoDB" id="9809354at2"/>
<sequence length="459" mass="49152">MPFVVASSKIEAKPIVVVEKSDFDGWLAGQPEFHRSWVASQDFDAEGGKTLLLPNESGNTEAVVYIKDGDWNIWSLADLPARLPKGHYTIATELSPKDATDLATGWSLGTYAFDRFKTDKKKYATLVLPEGADEDMVARTVKAVTLVRDLINLPAGDLGPTALEAAASQVAGEFEAGQGNIVGDDLLTYHYPMVHAVGRAAADAPRLIDISWGDKSDPKVTLVGKGVCFDTGGLDIKSSAGMLMMKKDMGGAATVLGLAYMIMDANIPVRLRVLIPAVENAISGNAFHPGDILTSRKGLTVEIGNTDAEGRLILADALAAADDEAPDLLIDVATLTGAARIAVGTEIAATFTDDDALFADIAAHGEKEKDPVWRLPLWDDYRHLLDSKFADINNTASGGGYGGAITAGLFLKEFVEKAKSWVHFDIMGYNVRARPGRPVGGEAFAMRALFALIRERYGR</sequence>
<evidence type="ECO:0000256" key="2">
    <source>
        <dbReference type="ARBA" id="ARBA00022438"/>
    </source>
</evidence>
<dbReference type="Proteomes" id="UP000445696">
    <property type="component" value="Unassembled WGS sequence"/>
</dbReference>
<evidence type="ECO:0000256" key="5">
    <source>
        <dbReference type="ARBA" id="ARBA00023211"/>
    </source>
</evidence>
<evidence type="ECO:0000259" key="6">
    <source>
        <dbReference type="PROSITE" id="PS00631"/>
    </source>
</evidence>
<dbReference type="Pfam" id="PF21337">
    <property type="entry name" value="Peptidase_M17_N_1"/>
    <property type="match status" value="1"/>
</dbReference>
<feature type="domain" description="Cytosol aminopeptidase" evidence="6">
    <location>
        <begin position="305"/>
        <end position="312"/>
    </location>
</feature>
<dbReference type="InterPro" id="IPR048816">
    <property type="entry name" value="Peptidase_M17_N_1"/>
</dbReference>
<protein>
    <submittedName>
        <fullName evidence="7">Leucyl aminopeptidase family protein</fullName>
    </submittedName>
</protein>
<evidence type="ECO:0000313" key="7">
    <source>
        <dbReference type="EMBL" id="MZR23646.1"/>
    </source>
</evidence>
<dbReference type="SUPFAM" id="SSF52949">
    <property type="entry name" value="Macro domain-like"/>
    <property type="match status" value="1"/>
</dbReference>
<dbReference type="SUPFAM" id="SSF53187">
    <property type="entry name" value="Zn-dependent exopeptidases"/>
    <property type="match status" value="1"/>
</dbReference>
<dbReference type="GO" id="GO:0006508">
    <property type="term" value="P:proteolysis"/>
    <property type="evidence" value="ECO:0007669"/>
    <property type="project" value="UniProtKB-KW"/>
</dbReference>